<evidence type="ECO:0000256" key="1">
    <source>
        <dbReference type="ARBA" id="ARBA00022741"/>
    </source>
</evidence>
<feature type="binding site" evidence="3">
    <location>
        <begin position="24"/>
        <end position="31"/>
    </location>
    <ligand>
        <name>ATP</name>
        <dbReference type="ChEBI" id="CHEBI:30616"/>
    </ligand>
</feature>
<sequence length="203" mass="22623">MNSESVLQMTSQMLVCRKIIVLTGLPGAGKSVVGDVAREMGLPVISLGDVVREEVAKKGLEPTLDNILRVANELRKALGKNAIAKLSINKIASACISNCIVVVDGVRSLDEIETIKESLLKDVIILAIHSSQKIRFERILNRGREGDPKTFEEFRKRDFEELSWGIGNVIALADKMIVNEGRIEEFINEIRKFFSEALRNWCT</sequence>
<evidence type="ECO:0000256" key="3">
    <source>
        <dbReference type="HAMAP-Rule" id="MF_01111"/>
    </source>
</evidence>
<accession>A0ABD4Z6W9</accession>
<name>A0ABD4Z6W9_9CREN</name>
<keyword evidence="2 3" id="KW-0067">ATP-binding</keyword>
<gene>
    <name evidence="4" type="ORF">QPL79_00580</name>
</gene>
<evidence type="ECO:0000313" key="4">
    <source>
        <dbReference type="EMBL" id="MDK6027863.1"/>
    </source>
</evidence>
<dbReference type="EMBL" id="JASNVW010000001">
    <property type="protein sequence ID" value="MDK6027863.1"/>
    <property type="molecule type" value="Genomic_DNA"/>
</dbReference>
<dbReference type="PANTHER" id="PTHR41930">
    <property type="entry name" value="UPF0200 PROTEIN MJ1399"/>
    <property type="match status" value="1"/>
</dbReference>
<dbReference type="AlphaFoldDB" id="A0ABD4Z6W9"/>
<dbReference type="Proteomes" id="UP001529235">
    <property type="component" value="Unassembled WGS sequence"/>
</dbReference>
<keyword evidence="5" id="KW-1185">Reference proteome</keyword>
<dbReference type="InterPro" id="IPR022970">
    <property type="entry name" value="NTP_hydrolase-rel"/>
</dbReference>
<dbReference type="Gene3D" id="3.40.50.300">
    <property type="entry name" value="P-loop containing nucleotide triphosphate hydrolases"/>
    <property type="match status" value="1"/>
</dbReference>
<dbReference type="PANTHER" id="PTHR41930:SF1">
    <property type="entry name" value="DEPHOSPHO-COA KINASE"/>
    <property type="match status" value="1"/>
</dbReference>
<dbReference type="GO" id="GO:0005524">
    <property type="term" value="F:ATP binding"/>
    <property type="evidence" value="ECO:0007669"/>
    <property type="project" value="UniProtKB-UniRule"/>
</dbReference>
<organism evidence="4 5">
    <name type="scientific">Ignisphaera cupida</name>
    <dbReference type="NCBI Taxonomy" id="3050454"/>
    <lineage>
        <taxon>Archaea</taxon>
        <taxon>Thermoproteota</taxon>
        <taxon>Thermoprotei</taxon>
        <taxon>Desulfurococcales</taxon>
        <taxon>Desulfurococcaceae</taxon>
        <taxon>Ignisphaera</taxon>
    </lineage>
</organism>
<reference evidence="4 5" key="1">
    <citation type="submission" date="2023-05" db="EMBL/GenBank/DDBJ databases">
        <title>A new hyperthermophilic archaea 'Ignisphaera cupida' sp. nov. and description of the family 'Ignisphaeraceae' fam. nov.</title>
        <authorList>
            <person name="Podosokorskaya O.A."/>
            <person name="Elcheninov A.G."/>
            <person name="Klukina A."/>
            <person name="Merkel A.Y."/>
        </authorList>
    </citation>
    <scope>NUCLEOTIDE SEQUENCE [LARGE SCALE GENOMIC DNA]</scope>
    <source>
        <strain evidence="4 5">4213-co</strain>
    </source>
</reference>
<keyword evidence="1 3" id="KW-0547">Nucleotide-binding</keyword>
<dbReference type="RefSeq" id="WP_285272843.1">
    <property type="nucleotide sequence ID" value="NZ_JASNVW010000001.1"/>
</dbReference>
<dbReference type="InterPro" id="IPR027417">
    <property type="entry name" value="P-loop_NTPase"/>
</dbReference>
<protein>
    <recommendedName>
        <fullName evidence="3">UPF0200 protein QPL79_00580</fullName>
    </recommendedName>
</protein>
<comment type="similarity">
    <text evidence="3">Belongs to the UPF0200 family.</text>
</comment>
<evidence type="ECO:0000256" key="2">
    <source>
        <dbReference type="ARBA" id="ARBA00022840"/>
    </source>
</evidence>
<comment type="caution">
    <text evidence="4">The sequence shown here is derived from an EMBL/GenBank/DDBJ whole genome shotgun (WGS) entry which is preliminary data.</text>
</comment>
<dbReference type="SUPFAM" id="SSF52540">
    <property type="entry name" value="P-loop containing nucleoside triphosphate hydrolases"/>
    <property type="match status" value="1"/>
</dbReference>
<dbReference type="HAMAP" id="MF_01111">
    <property type="entry name" value="UPF0200"/>
    <property type="match status" value="1"/>
</dbReference>
<evidence type="ECO:0000313" key="5">
    <source>
        <dbReference type="Proteomes" id="UP001529235"/>
    </source>
</evidence>
<dbReference type="Pfam" id="PF13207">
    <property type="entry name" value="AAA_17"/>
    <property type="match status" value="1"/>
</dbReference>
<proteinExistence type="inferred from homology"/>